<feature type="compositionally biased region" description="Basic and acidic residues" evidence="6">
    <location>
        <begin position="508"/>
        <end position="522"/>
    </location>
</feature>
<dbReference type="PANTHER" id="PTHR45649:SF6">
    <property type="entry name" value="GABA-SPECIFIC PERMEASE"/>
    <property type="match status" value="1"/>
</dbReference>
<accession>A0ABR1R454</accession>
<feature type="transmembrane region" description="Helical" evidence="7">
    <location>
        <begin position="46"/>
        <end position="70"/>
    </location>
</feature>
<dbReference type="InterPro" id="IPR002293">
    <property type="entry name" value="AA/rel_permease1"/>
</dbReference>
<feature type="region of interest" description="Disordered" evidence="6">
    <location>
        <begin position="508"/>
        <end position="530"/>
    </location>
</feature>
<evidence type="ECO:0000256" key="2">
    <source>
        <dbReference type="ARBA" id="ARBA00022448"/>
    </source>
</evidence>
<proteinExistence type="predicted"/>
<feature type="transmembrane region" description="Helical" evidence="7">
    <location>
        <begin position="163"/>
        <end position="188"/>
    </location>
</feature>
<feature type="transmembrane region" description="Helical" evidence="7">
    <location>
        <begin position="378"/>
        <end position="400"/>
    </location>
</feature>
<comment type="caution">
    <text evidence="8">The sequence shown here is derived from an EMBL/GenBank/DDBJ whole genome shotgun (WGS) entry which is preliminary data.</text>
</comment>
<protein>
    <submittedName>
        <fullName evidence="8">Gaba permease</fullName>
    </submittedName>
</protein>
<feature type="transmembrane region" description="Helical" evidence="7">
    <location>
        <begin position="353"/>
        <end position="372"/>
    </location>
</feature>
<evidence type="ECO:0000313" key="8">
    <source>
        <dbReference type="EMBL" id="KAK7998969.1"/>
    </source>
</evidence>
<feature type="transmembrane region" description="Helical" evidence="7">
    <location>
        <begin position="16"/>
        <end position="40"/>
    </location>
</feature>
<dbReference type="Gene3D" id="1.20.1740.10">
    <property type="entry name" value="Amino acid/polyamine transporter I"/>
    <property type="match status" value="1"/>
</dbReference>
<comment type="subcellular location">
    <subcellularLocation>
        <location evidence="1">Membrane</location>
        <topology evidence="1">Multi-pass membrane protein</topology>
    </subcellularLocation>
</comment>
<reference evidence="8 9" key="1">
    <citation type="submission" date="2023-01" db="EMBL/GenBank/DDBJ databases">
        <title>Analysis of 21 Apiospora genomes using comparative genomics revels a genus with tremendous synthesis potential of carbohydrate active enzymes and secondary metabolites.</title>
        <authorList>
            <person name="Sorensen T."/>
        </authorList>
    </citation>
    <scope>NUCLEOTIDE SEQUENCE [LARGE SCALE GENOMIC DNA]</scope>
    <source>
        <strain evidence="8 9">CBS 20057</strain>
    </source>
</reference>
<feature type="transmembrane region" description="Helical" evidence="7">
    <location>
        <begin position="208"/>
        <end position="230"/>
    </location>
</feature>
<dbReference type="Pfam" id="PF13520">
    <property type="entry name" value="AA_permease_2"/>
    <property type="match status" value="1"/>
</dbReference>
<keyword evidence="4 7" id="KW-1133">Transmembrane helix</keyword>
<dbReference type="EMBL" id="JAQQWI010000019">
    <property type="protein sequence ID" value="KAK7998969.1"/>
    <property type="molecule type" value="Genomic_DNA"/>
</dbReference>
<feature type="transmembrane region" description="Helical" evidence="7">
    <location>
        <begin position="91"/>
        <end position="116"/>
    </location>
</feature>
<keyword evidence="9" id="KW-1185">Reference proteome</keyword>
<feature type="transmembrane region" description="Helical" evidence="7">
    <location>
        <begin position="448"/>
        <end position="469"/>
    </location>
</feature>
<evidence type="ECO:0000256" key="1">
    <source>
        <dbReference type="ARBA" id="ARBA00004141"/>
    </source>
</evidence>
<feature type="transmembrane region" description="Helical" evidence="7">
    <location>
        <begin position="136"/>
        <end position="156"/>
    </location>
</feature>
<keyword evidence="5 7" id="KW-0472">Membrane</keyword>
<evidence type="ECO:0000256" key="7">
    <source>
        <dbReference type="SAM" id="Phobius"/>
    </source>
</evidence>
<evidence type="ECO:0000256" key="5">
    <source>
        <dbReference type="ARBA" id="ARBA00023136"/>
    </source>
</evidence>
<evidence type="ECO:0000256" key="6">
    <source>
        <dbReference type="SAM" id="MobiDB-lite"/>
    </source>
</evidence>
<feature type="transmembrane region" description="Helical" evidence="7">
    <location>
        <begin position="420"/>
        <end position="442"/>
    </location>
</feature>
<dbReference type="PANTHER" id="PTHR45649">
    <property type="entry name" value="AMINO-ACID PERMEASE BAT1"/>
    <property type="match status" value="1"/>
</dbReference>
<gene>
    <name evidence="8" type="ORF">PG991_014644</name>
</gene>
<sequence>MGYQQELKRNYRAVEIFGIAFSIMGLMPSIATTLSFSLLAGPAGMVWSWFVASGCIFVVGLAMADLGSAYPTSGALYWWTHYFSSAKTRNYLCFLVGYSNSLGLIGGLCSIDYGFAAMFCAGISMASDGRWQPSHNFVYVVFLVCVLTHGVLASTTSKLMGKFLYLSIFLNVALAFATIVALLVGRAGKHNDARFLFTNVTNLTTWPTGWAFMLAWLSPIWSIGSFDSCVYMSEEASNAAKAVPMGILSSIGMCWGLGFVIVIVIAQCMSSDIESILNSKFGQPMAQIYYDALGKRGALGFTVFMFIVQYFMGLSFCVSASRQLWAFSRDGAPPFSRFIRPVSRRFGHVPVRAIWACVLVAAAFGLLCLAAPAAANAVFSLCVAGDSLAWCVPIVARAVWGRTRFRPGPFYTGRRFSVPIAWAAAAFLVFGIVLAMFPVGGPRPQPDSMNYCVVVNAAVWGGASLYYFLDARRWFTGPRGEVVEVEGEVGDDEDEGMQQQVREEVASSFAVEKKQGRPERVDSAQNDGVL</sequence>
<dbReference type="PIRSF" id="PIRSF006060">
    <property type="entry name" value="AA_transporter"/>
    <property type="match status" value="1"/>
</dbReference>
<feature type="transmembrane region" description="Helical" evidence="7">
    <location>
        <begin position="242"/>
        <end position="266"/>
    </location>
</feature>
<keyword evidence="3 7" id="KW-0812">Transmembrane</keyword>
<keyword evidence="2" id="KW-0813">Transport</keyword>
<feature type="transmembrane region" description="Helical" evidence="7">
    <location>
        <begin position="298"/>
        <end position="319"/>
    </location>
</feature>
<name>A0ABR1R454_9PEZI</name>
<evidence type="ECO:0000256" key="3">
    <source>
        <dbReference type="ARBA" id="ARBA00022692"/>
    </source>
</evidence>
<organism evidence="8 9">
    <name type="scientific">Apiospora marii</name>
    <dbReference type="NCBI Taxonomy" id="335849"/>
    <lineage>
        <taxon>Eukaryota</taxon>
        <taxon>Fungi</taxon>
        <taxon>Dikarya</taxon>
        <taxon>Ascomycota</taxon>
        <taxon>Pezizomycotina</taxon>
        <taxon>Sordariomycetes</taxon>
        <taxon>Xylariomycetidae</taxon>
        <taxon>Amphisphaeriales</taxon>
        <taxon>Apiosporaceae</taxon>
        <taxon>Apiospora</taxon>
    </lineage>
</organism>
<evidence type="ECO:0000256" key="4">
    <source>
        <dbReference type="ARBA" id="ARBA00022989"/>
    </source>
</evidence>
<evidence type="ECO:0000313" key="9">
    <source>
        <dbReference type="Proteomes" id="UP001396898"/>
    </source>
</evidence>
<dbReference type="Proteomes" id="UP001396898">
    <property type="component" value="Unassembled WGS sequence"/>
</dbReference>